<dbReference type="PANTHER" id="PTHR46148">
    <property type="entry name" value="CHROMO DOMAIN-CONTAINING PROTEIN"/>
    <property type="match status" value="1"/>
</dbReference>
<dbReference type="PANTHER" id="PTHR46148:SF52">
    <property type="entry name" value="OS04G0603800 PROTEIN"/>
    <property type="match status" value="1"/>
</dbReference>
<dbReference type="GO" id="GO:0006338">
    <property type="term" value="P:chromatin remodeling"/>
    <property type="evidence" value="ECO:0007669"/>
    <property type="project" value="UniProtKB-ARBA"/>
</dbReference>
<organism evidence="3 4">
    <name type="scientific">Austropuccinia psidii MF-1</name>
    <dbReference type="NCBI Taxonomy" id="1389203"/>
    <lineage>
        <taxon>Eukaryota</taxon>
        <taxon>Fungi</taxon>
        <taxon>Dikarya</taxon>
        <taxon>Basidiomycota</taxon>
        <taxon>Pucciniomycotina</taxon>
        <taxon>Pucciniomycetes</taxon>
        <taxon>Pucciniales</taxon>
        <taxon>Sphaerophragmiaceae</taxon>
        <taxon>Austropuccinia</taxon>
    </lineage>
</organism>
<reference evidence="3" key="1">
    <citation type="submission" date="2021-03" db="EMBL/GenBank/DDBJ databases">
        <title>Draft genome sequence of rust myrtle Austropuccinia psidii MF-1, a brazilian biotype.</title>
        <authorList>
            <person name="Quecine M.C."/>
            <person name="Pachon D.M.R."/>
            <person name="Bonatelli M.L."/>
            <person name="Correr F.H."/>
            <person name="Franceschini L.M."/>
            <person name="Leite T.F."/>
            <person name="Margarido G.R.A."/>
            <person name="Almeida C.A."/>
            <person name="Ferrarezi J.A."/>
            <person name="Labate C.A."/>
        </authorList>
    </citation>
    <scope>NUCLEOTIDE SEQUENCE</scope>
    <source>
        <strain evidence="3">MF-1</strain>
    </source>
</reference>
<dbReference type="Pfam" id="PF00385">
    <property type="entry name" value="Chromo"/>
    <property type="match status" value="1"/>
</dbReference>
<evidence type="ECO:0000256" key="1">
    <source>
        <dbReference type="SAM" id="SignalP"/>
    </source>
</evidence>
<evidence type="ECO:0000313" key="4">
    <source>
        <dbReference type="Proteomes" id="UP000765509"/>
    </source>
</evidence>
<comment type="caution">
    <text evidence="3">The sequence shown here is derived from an EMBL/GenBank/DDBJ whole genome shotgun (WGS) entry which is preliminary data.</text>
</comment>
<accession>A0A9Q3DXH3</accession>
<dbReference type="Proteomes" id="UP000765509">
    <property type="component" value="Unassembled WGS sequence"/>
</dbReference>
<evidence type="ECO:0000259" key="2">
    <source>
        <dbReference type="PROSITE" id="PS50013"/>
    </source>
</evidence>
<dbReference type="CDD" id="cd00024">
    <property type="entry name" value="CD_CSD"/>
    <property type="match status" value="1"/>
</dbReference>
<sequence>MVDVSIWLCNLGVPMLLLLSKILQACHFTRCLVKLGQHVPREGGGIHQQESSGISSSKHTRWISRVKIEIYLDLVDQIQKEVWQDKEYKEILKQLTRDSPAGNLSKKIQSVQKVVKEELESAIRRCKKYAHRSRTIPPDFQPGDKVLLSSKNIKTTRPTKKHSKRWLCLFEVLKKAGSHAYHLKLPLQWNSVHPVFHVSLLEPVNKSSIPNQNQLPPPPILVEEKEEWEVDQVLDSNLKRGKLWYLVEWKGFSEDPERTNWKPASNLTNSPELVKDFHSLYPEKPGPNTSRV</sequence>
<dbReference type="InterPro" id="IPR023780">
    <property type="entry name" value="Chromo_domain"/>
</dbReference>
<dbReference type="EMBL" id="AVOT02021958">
    <property type="protein sequence ID" value="MBW0511064.1"/>
    <property type="molecule type" value="Genomic_DNA"/>
</dbReference>
<keyword evidence="4" id="KW-1185">Reference proteome</keyword>
<proteinExistence type="predicted"/>
<feature type="signal peptide" evidence="1">
    <location>
        <begin position="1"/>
        <end position="25"/>
    </location>
</feature>
<gene>
    <name evidence="3" type="ORF">O181_050779</name>
</gene>
<dbReference type="InterPro" id="IPR056924">
    <property type="entry name" value="SH3_Tf2-1"/>
</dbReference>
<dbReference type="InterPro" id="IPR016197">
    <property type="entry name" value="Chromo-like_dom_sf"/>
</dbReference>
<keyword evidence="1" id="KW-0732">Signal</keyword>
<dbReference type="PROSITE" id="PS50013">
    <property type="entry name" value="CHROMO_2"/>
    <property type="match status" value="1"/>
</dbReference>
<dbReference type="Pfam" id="PF24626">
    <property type="entry name" value="SH3_Tf2-1"/>
    <property type="match status" value="1"/>
</dbReference>
<name>A0A9Q3DXH3_9BASI</name>
<feature type="chain" id="PRO_5040444923" description="Chromo domain-containing protein" evidence="1">
    <location>
        <begin position="26"/>
        <end position="292"/>
    </location>
</feature>
<dbReference type="InterPro" id="IPR000953">
    <property type="entry name" value="Chromo/chromo_shadow_dom"/>
</dbReference>
<feature type="domain" description="Chromo" evidence="2">
    <location>
        <begin position="228"/>
        <end position="289"/>
    </location>
</feature>
<dbReference type="Gene3D" id="2.40.50.40">
    <property type="match status" value="1"/>
</dbReference>
<dbReference type="SMART" id="SM00298">
    <property type="entry name" value="CHROMO"/>
    <property type="match status" value="1"/>
</dbReference>
<dbReference type="SUPFAM" id="SSF54160">
    <property type="entry name" value="Chromo domain-like"/>
    <property type="match status" value="1"/>
</dbReference>
<dbReference type="AlphaFoldDB" id="A0A9Q3DXH3"/>
<evidence type="ECO:0000313" key="3">
    <source>
        <dbReference type="EMBL" id="MBW0511064.1"/>
    </source>
</evidence>
<protein>
    <recommendedName>
        <fullName evidence="2">Chromo domain-containing protein</fullName>
    </recommendedName>
</protein>